<dbReference type="AlphaFoldDB" id="A0A2V0PEP0"/>
<dbReference type="SUPFAM" id="SSF51735">
    <property type="entry name" value="NAD(P)-binding Rossmann-fold domains"/>
    <property type="match status" value="1"/>
</dbReference>
<dbReference type="PANTHER" id="PTHR42898:SF6">
    <property type="entry name" value="NADP-DEPENDENT MANNITOL DEHYDROGENASE"/>
    <property type="match status" value="1"/>
</dbReference>
<dbReference type="EMBL" id="BDRX01000099">
    <property type="protein sequence ID" value="GBF97432.1"/>
    <property type="molecule type" value="Genomic_DNA"/>
</dbReference>
<dbReference type="Pfam" id="PF00106">
    <property type="entry name" value="adh_short"/>
    <property type="match status" value="1"/>
</dbReference>
<comment type="caution">
    <text evidence="4">The sequence shown here is derived from an EMBL/GenBank/DDBJ whole genome shotgun (WGS) entry which is preliminary data.</text>
</comment>
<dbReference type="InterPro" id="IPR036291">
    <property type="entry name" value="NAD(P)-bd_dom_sf"/>
</dbReference>
<accession>A0A2V0PEP0</accession>
<dbReference type="SMART" id="SM00822">
    <property type="entry name" value="PKS_KR"/>
    <property type="match status" value="1"/>
</dbReference>
<gene>
    <name evidence="4" type="ORF">Rsub_09598</name>
</gene>
<dbReference type="InParanoid" id="A0A2V0PEP0"/>
<comment type="similarity">
    <text evidence="2">Belongs to the short-chain dehydrogenases/reductases (SDR) family.</text>
</comment>
<sequence length="331" mass="32605">MSAIGGMQTAGGGPAAAAAAAGAAHGAPGGPPPAPAATAATTAMAASEALSARFGLAGRKALVTGGSRGIGRAIAEALCAAGARVYIVARRGPETGEAVEEMRARGFDVQGSAADLSDREECAALMEKVKAAFDGELHILVANAGVNAQAPTLSYGEGDYRRIVGLNQESTYVLCQLAHPLLAAGARGAGAGAGSSDSGAGGGGSSGSARSACIVFISSVAGGPLAGRSGSLYAMSKAAINQLAKSLACEWARDGIRVNSVAPWVTLTEMGKQNLTNPALLEGLLARTPMGRLAEPEDVAGVAAFLCSPAAAYVTGQTLAVDGGYSVAGYW</sequence>
<dbReference type="PRINTS" id="PR00081">
    <property type="entry name" value="GDHRDH"/>
</dbReference>
<keyword evidence="1" id="KW-0560">Oxidoreductase</keyword>
<dbReference type="PRINTS" id="PR00080">
    <property type="entry name" value="SDRFAMILY"/>
</dbReference>
<keyword evidence="5" id="KW-1185">Reference proteome</keyword>
<evidence type="ECO:0000256" key="2">
    <source>
        <dbReference type="RuleBase" id="RU000363"/>
    </source>
</evidence>
<dbReference type="InterPro" id="IPR045000">
    <property type="entry name" value="TR"/>
</dbReference>
<dbReference type="FunFam" id="3.40.50.720:FF:000084">
    <property type="entry name" value="Short-chain dehydrogenase reductase"/>
    <property type="match status" value="1"/>
</dbReference>
<dbReference type="Pfam" id="PF13561">
    <property type="entry name" value="adh_short_C2"/>
    <property type="match status" value="1"/>
</dbReference>
<evidence type="ECO:0000313" key="4">
    <source>
        <dbReference type="EMBL" id="GBF97432.1"/>
    </source>
</evidence>
<name>A0A2V0PEP0_9CHLO</name>
<proteinExistence type="inferred from homology"/>
<dbReference type="InterPro" id="IPR002347">
    <property type="entry name" value="SDR_fam"/>
</dbReference>
<organism evidence="4 5">
    <name type="scientific">Raphidocelis subcapitata</name>
    <dbReference type="NCBI Taxonomy" id="307507"/>
    <lineage>
        <taxon>Eukaryota</taxon>
        <taxon>Viridiplantae</taxon>
        <taxon>Chlorophyta</taxon>
        <taxon>core chlorophytes</taxon>
        <taxon>Chlorophyceae</taxon>
        <taxon>CS clade</taxon>
        <taxon>Sphaeropleales</taxon>
        <taxon>Selenastraceae</taxon>
        <taxon>Raphidocelis</taxon>
    </lineage>
</organism>
<dbReference type="PANTHER" id="PTHR42898">
    <property type="entry name" value="TROPINONE REDUCTASE"/>
    <property type="match status" value="1"/>
</dbReference>
<dbReference type="OrthoDB" id="417891at2759"/>
<protein>
    <recommendedName>
        <fullName evidence="3">Ketoreductase domain-containing protein</fullName>
    </recommendedName>
</protein>
<dbReference type="STRING" id="307507.A0A2V0PEP0"/>
<evidence type="ECO:0000259" key="3">
    <source>
        <dbReference type="SMART" id="SM00822"/>
    </source>
</evidence>
<dbReference type="InterPro" id="IPR057326">
    <property type="entry name" value="KR_dom"/>
</dbReference>
<dbReference type="Proteomes" id="UP000247498">
    <property type="component" value="Unassembled WGS sequence"/>
</dbReference>
<dbReference type="PROSITE" id="PS00061">
    <property type="entry name" value="ADH_SHORT"/>
    <property type="match status" value="1"/>
</dbReference>
<evidence type="ECO:0000256" key="1">
    <source>
        <dbReference type="ARBA" id="ARBA00023002"/>
    </source>
</evidence>
<dbReference type="GO" id="GO:0016491">
    <property type="term" value="F:oxidoreductase activity"/>
    <property type="evidence" value="ECO:0007669"/>
    <property type="project" value="UniProtKB-KW"/>
</dbReference>
<evidence type="ECO:0000313" key="5">
    <source>
        <dbReference type="Proteomes" id="UP000247498"/>
    </source>
</evidence>
<reference evidence="4 5" key="1">
    <citation type="journal article" date="2018" name="Sci. Rep.">
        <title>Raphidocelis subcapitata (=Pseudokirchneriella subcapitata) provides an insight into genome evolution and environmental adaptations in the Sphaeropleales.</title>
        <authorList>
            <person name="Suzuki S."/>
            <person name="Yamaguchi H."/>
            <person name="Nakajima N."/>
            <person name="Kawachi M."/>
        </authorList>
    </citation>
    <scope>NUCLEOTIDE SEQUENCE [LARGE SCALE GENOMIC DNA]</scope>
    <source>
        <strain evidence="4 5">NIES-35</strain>
    </source>
</reference>
<dbReference type="InterPro" id="IPR020904">
    <property type="entry name" value="Sc_DH/Rdtase_CS"/>
</dbReference>
<dbReference type="Gene3D" id="3.40.50.720">
    <property type="entry name" value="NAD(P)-binding Rossmann-like Domain"/>
    <property type="match status" value="1"/>
</dbReference>
<feature type="domain" description="Ketoreductase" evidence="3">
    <location>
        <begin position="59"/>
        <end position="228"/>
    </location>
</feature>